<keyword evidence="4" id="KW-1185">Reference proteome</keyword>
<feature type="compositionally biased region" description="Basic and acidic residues" evidence="1">
    <location>
        <begin position="40"/>
        <end position="51"/>
    </location>
</feature>
<organism evidence="3 4">
    <name type="scientific">Prescottella agglutinans</name>
    <dbReference type="NCBI Taxonomy" id="1644129"/>
    <lineage>
        <taxon>Bacteria</taxon>
        <taxon>Bacillati</taxon>
        <taxon>Actinomycetota</taxon>
        <taxon>Actinomycetes</taxon>
        <taxon>Mycobacteriales</taxon>
        <taxon>Nocardiaceae</taxon>
        <taxon>Prescottella</taxon>
    </lineage>
</organism>
<keyword evidence="2" id="KW-1133">Transmembrane helix</keyword>
<evidence type="ECO:0000256" key="1">
    <source>
        <dbReference type="SAM" id="MobiDB-lite"/>
    </source>
</evidence>
<evidence type="ECO:0000313" key="3">
    <source>
        <dbReference type="EMBL" id="RVW09268.1"/>
    </source>
</evidence>
<dbReference type="AlphaFoldDB" id="A0A438BE65"/>
<evidence type="ECO:0000313" key="4">
    <source>
        <dbReference type="Proteomes" id="UP000286208"/>
    </source>
</evidence>
<dbReference type="Pfam" id="PF20088">
    <property type="entry name" value="DUF6480"/>
    <property type="match status" value="1"/>
</dbReference>
<gene>
    <name evidence="3" type="ORF">EGT67_13540</name>
</gene>
<sequence>MTEPSASRGPDPDPRNTPDLEPGGGVPTGSTPPASGGTHRVSEHEPDTRDHFPATGVATIVVVAAIVVVFLVVVVGLILMATGVW</sequence>
<name>A0A438BE65_9NOCA</name>
<reference evidence="3 4" key="1">
    <citation type="submission" date="2018-11" db="EMBL/GenBank/DDBJ databases">
        <title>Rhodococcus spongicola sp. nov. and Rhodococcus xishaensis sp. nov. from marine sponges.</title>
        <authorList>
            <person name="Li L."/>
            <person name="Lin H.W."/>
        </authorList>
    </citation>
    <scope>NUCLEOTIDE SEQUENCE [LARGE SCALE GENOMIC DNA]</scope>
    <source>
        <strain evidence="3 4">CCTCC AB2014297</strain>
    </source>
</reference>
<feature type="transmembrane region" description="Helical" evidence="2">
    <location>
        <begin position="57"/>
        <end position="81"/>
    </location>
</feature>
<dbReference type="RefSeq" id="WP_127916585.1">
    <property type="nucleotide sequence ID" value="NZ_RKLP01000006.1"/>
</dbReference>
<protein>
    <submittedName>
        <fullName evidence="3">Uncharacterized protein</fullName>
    </submittedName>
</protein>
<dbReference type="InterPro" id="IPR045512">
    <property type="entry name" value="DUF6480"/>
</dbReference>
<evidence type="ECO:0000256" key="2">
    <source>
        <dbReference type="SAM" id="Phobius"/>
    </source>
</evidence>
<keyword evidence="2" id="KW-0472">Membrane</keyword>
<dbReference type="EMBL" id="RKLP01000006">
    <property type="protein sequence ID" value="RVW09268.1"/>
    <property type="molecule type" value="Genomic_DNA"/>
</dbReference>
<accession>A0A438BE65</accession>
<proteinExistence type="predicted"/>
<feature type="region of interest" description="Disordered" evidence="1">
    <location>
        <begin position="1"/>
        <end position="51"/>
    </location>
</feature>
<comment type="caution">
    <text evidence="3">The sequence shown here is derived from an EMBL/GenBank/DDBJ whole genome shotgun (WGS) entry which is preliminary data.</text>
</comment>
<keyword evidence="2" id="KW-0812">Transmembrane</keyword>
<dbReference type="Proteomes" id="UP000286208">
    <property type="component" value="Unassembled WGS sequence"/>
</dbReference>
<feature type="compositionally biased region" description="Low complexity" evidence="1">
    <location>
        <begin position="28"/>
        <end position="38"/>
    </location>
</feature>